<dbReference type="Pfam" id="PF00561">
    <property type="entry name" value="Abhydrolase_1"/>
    <property type="match status" value="1"/>
</dbReference>
<dbReference type="PRINTS" id="PR00111">
    <property type="entry name" value="ABHYDROLASE"/>
</dbReference>
<keyword evidence="4" id="KW-1185">Reference proteome</keyword>
<dbReference type="Proteomes" id="UP001596200">
    <property type="component" value="Unassembled WGS sequence"/>
</dbReference>
<dbReference type="SUPFAM" id="SSF53474">
    <property type="entry name" value="alpha/beta-Hydrolases"/>
    <property type="match status" value="1"/>
</dbReference>
<dbReference type="InterPro" id="IPR000073">
    <property type="entry name" value="AB_hydrolase_1"/>
</dbReference>
<dbReference type="PRINTS" id="PR00412">
    <property type="entry name" value="EPOXHYDRLASE"/>
</dbReference>
<organism evidence="3 4">
    <name type="scientific">Streptomyces pulveraceus</name>
    <dbReference type="NCBI Taxonomy" id="68258"/>
    <lineage>
        <taxon>Bacteria</taxon>
        <taxon>Bacillati</taxon>
        <taxon>Actinomycetota</taxon>
        <taxon>Actinomycetes</taxon>
        <taxon>Kitasatosporales</taxon>
        <taxon>Streptomycetaceae</taxon>
        <taxon>Streptomyces</taxon>
    </lineage>
</organism>
<sequence length="294" mass="32256">MALFEGFDSLTVAGADGGPVHVRRAGEGPPLLLLHGFPQTHAMWHAVAPLLTTEFTVVATDLRGYGESRRAVRTGEGPSPYGKRAMADDLVRVMAELGFDRFDVAGHDRGARCAYRLALDHPERVGRLAVLDIVPTADALDAVDAPGARQLWRWFLLAQPYPVAERMIAGDPETFLFGAHTGLFAPEALAAYRAAAADPAVVHAMCEDYRAMFGPDLEQDRADLRAGRRIEAPVLALWGRRSHTEQRHDVLAVWRRWAHDVRGRALDCGHFLPEEAPAETYAELRSFFAEAATG</sequence>
<comment type="caution">
    <text evidence="3">The sequence shown here is derived from an EMBL/GenBank/DDBJ whole genome shotgun (WGS) entry which is preliminary data.</text>
</comment>
<dbReference type="InterPro" id="IPR000639">
    <property type="entry name" value="Epox_hydrolase-like"/>
</dbReference>
<evidence type="ECO:0000313" key="3">
    <source>
        <dbReference type="EMBL" id="MFC5916845.1"/>
    </source>
</evidence>
<evidence type="ECO:0000256" key="1">
    <source>
        <dbReference type="ARBA" id="ARBA00022801"/>
    </source>
</evidence>
<dbReference type="RefSeq" id="WP_344515721.1">
    <property type="nucleotide sequence ID" value="NZ_BAAATU010000034.1"/>
</dbReference>
<keyword evidence="1 3" id="KW-0378">Hydrolase</keyword>
<name>A0ABW1GPT3_9ACTN</name>
<dbReference type="EMBL" id="JBHSPU010000022">
    <property type="protein sequence ID" value="MFC5916845.1"/>
    <property type="molecule type" value="Genomic_DNA"/>
</dbReference>
<dbReference type="InterPro" id="IPR029058">
    <property type="entry name" value="AB_hydrolase_fold"/>
</dbReference>
<protein>
    <submittedName>
        <fullName evidence="3">Alpha/beta fold hydrolase</fullName>
    </submittedName>
</protein>
<accession>A0ABW1GPT3</accession>
<dbReference type="PANTHER" id="PTHR43329">
    <property type="entry name" value="EPOXIDE HYDROLASE"/>
    <property type="match status" value="1"/>
</dbReference>
<reference evidence="4" key="1">
    <citation type="journal article" date="2019" name="Int. J. Syst. Evol. Microbiol.">
        <title>The Global Catalogue of Microorganisms (GCM) 10K type strain sequencing project: providing services to taxonomists for standard genome sequencing and annotation.</title>
        <authorList>
            <consortium name="The Broad Institute Genomics Platform"/>
            <consortium name="The Broad Institute Genome Sequencing Center for Infectious Disease"/>
            <person name="Wu L."/>
            <person name="Ma J."/>
        </authorList>
    </citation>
    <scope>NUCLEOTIDE SEQUENCE [LARGE SCALE GENOMIC DNA]</scope>
    <source>
        <strain evidence="4">JCM 4147</strain>
    </source>
</reference>
<gene>
    <name evidence="3" type="ORF">ACFP1B_25975</name>
</gene>
<evidence type="ECO:0000259" key="2">
    <source>
        <dbReference type="Pfam" id="PF00561"/>
    </source>
</evidence>
<feature type="domain" description="AB hydrolase-1" evidence="2">
    <location>
        <begin position="29"/>
        <end position="277"/>
    </location>
</feature>
<proteinExistence type="predicted"/>
<dbReference type="Gene3D" id="3.40.50.1820">
    <property type="entry name" value="alpha/beta hydrolase"/>
    <property type="match status" value="1"/>
</dbReference>
<evidence type="ECO:0000313" key="4">
    <source>
        <dbReference type="Proteomes" id="UP001596200"/>
    </source>
</evidence>
<dbReference type="GO" id="GO:0016787">
    <property type="term" value="F:hydrolase activity"/>
    <property type="evidence" value="ECO:0007669"/>
    <property type="project" value="UniProtKB-KW"/>
</dbReference>